<name>A0A433X473_9HYPH</name>
<dbReference type="OrthoDB" id="9795727at2"/>
<dbReference type="InterPro" id="IPR029045">
    <property type="entry name" value="ClpP/crotonase-like_dom_sf"/>
</dbReference>
<dbReference type="EC" id="4.2.1.17" evidence="3"/>
<dbReference type="Pfam" id="PF00378">
    <property type="entry name" value="ECH_1"/>
    <property type="match status" value="1"/>
</dbReference>
<reference evidence="3 4" key="1">
    <citation type="journal article" date="2016" name="Int. J. Syst. Evol. Microbiol.">
        <title>Arsenicitalea aurantiaca gen. nov., sp. nov., a new member of the family Hyphomicrobiaceae, isolated from high-arsenic sediment.</title>
        <authorList>
            <person name="Mu Y."/>
            <person name="Zhou L."/>
            <person name="Zeng X.C."/>
            <person name="Liu L."/>
            <person name="Pan Y."/>
            <person name="Chen X."/>
            <person name="Wang J."/>
            <person name="Li S."/>
            <person name="Li W.J."/>
            <person name="Wang Y."/>
        </authorList>
    </citation>
    <scope>NUCLEOTIDE SEQUENCE [LARGE SCALE GENOMIC DNA]</scope>
    <source>
        <strain evidence="3 4">42-50</strain>
    </source>
</reference>
<gene>
    <name evidence="3" type="ORF">EMQ25_15865</name>
</gene>
<evidence type="ECO:0000256" key="1">
    <source>
        <dbReference type="ARBA" id="ARBA00005254"/>
    </source>
</evidence>
<keyword evidence="4" id="KW-1185">Reference proteome</keyword>
<dbReference type="SUPFAM" id="SSF52096">
    <property type="entry name" value="ClpP/crotonase"/>
    <property type="match status" value="1"/>
</dbReference>
<dbReference type="CDD" id="cd06558">
    <property type="entry name" value="crotonase-like"/>
    <property type="match status" value="1"/>
</dbReference>
<accession>A0A433X473</accession>
<evidence type="ECO:0000256" key="2">
    <source>
        <dbReference type="RuleBase" id="RU003707"/>
    </source>
</evidence>
<dbReference type="AlphaFoldDB" id="A0A433X473"/>
<dbReference type="Gene3D" id="3.90.226.10">
    <property type="entry name" value="2-enoyl-CoA Hydratase, Chain A, domain 1"/>
    <property type="match status" value="1"/>
</dbReference>
<comment type="similarity">
    <text evidence="1 2">Belongs to the enoyl-CoA hydratase/isomerase family.</text>
</comment>
<dbReference type="InterPro" id="IPR001753">
    <property type="entry name" value="Enoyl-CoA_hydra/iso"/>
</dbReference>
<dbReference type="RefSeq" id="WP_127189588.1">
    <property type="nucleotide sequence ID" value="NZ_RZNJ01000006.1"/>
</dbReference>
<dbReference type="PANTHER" id="PTHR11941:SF54">
    <property type="entry name" value="ENOYL-COA HYDRATASE, MITOCHONDRIAL"/>
    <property type="match status" value="1"/>
</dbReference>
<sequence length="259" mass="27417">MNPGRVTLTLDQGIARIVFDRPEARNAMTKPMYADLHEICRTLAGRDDIRLAILRGAGGEAFVAGSDIGIFESFETGADGVAYEAEMEIYTRALADLPFPTLAVIEGWAVGGGLNLASVCDLRIATPDARMGVPIAKTVGNCLSIENYARLVAGFGASRAKRLLMVGDFLGAEEALACGFIFEIVARDTLEDRIAALAARIAGNAPITLRVSKQAIGRVLDAGVLPDADDLIAEAYGSADFRTGIAAFKAKARPAWTGR</sequence>
<dbReference type="PANTHER" id="PTHR11941">
    <property type="entry name" value="ENOYL-COA HYDRATASE-RELATED"/>
    <property type="match status" value="1"/>
</dbReference>
<dbReference type="NCBIfam" id="NF004796">
    <property type="entry name" value="PRK06144.1"/>
    <property type="match status" value="1"/>
</dbReference>
<dbReference type="InterPro" id="IPR018376">
    <property type="entry name" value="Enoyl-CoA_hyd/isom_CS"/>
</dbReference>
<dbReference type="GO" id="GO:0006635">
    <property type="term" value="P:fatty acid beta-oxidation"/>
    <property type="evidence" value="ECO:0007669"/>
    <property type="project" value="TreeGrafter"/>
</dbReference>
<comment type="caution">
    <text evidence="3">The sequence shown here is derived from an EMBL/GenBank/DDBJ whole genome shotgun (WGS) entry which is preliminary data.</text>
</comment>
<dbReference type="Proteomes" id="UP000281547">
    <property type="component" value="Unassembled WGS sequence"/>
</dbReference>
<dbReference type="GO" id="GO:0004300">
    <property type="term" value="F:enoyl-CoA hydratase activity"/>
    <property type="evidence" value="ECO:0007669"/>
    <property type="project" value="UniProtKB-EC"/>
</dbReference>
<proteinExistence type="inferred from homology"/>
<dbReference type="PROSITE" id="PS00166">
    <property type="entry name" value="ENOYL_COA_HYDRATASE"/>
    <property type="match status" value="1"/>
</dbReference>
<keyword evidence="3" id="KW-0456">Lyase</keyword>
<organism evidence="3 4">
    <name type="scientific">Arsenicitalea aurantiaca</name>
    <dbReference type="NCBI Taxonomy" id="1783274"/>
    <lineage>
        <taxon>Bacteria</taxon>
        <taxon>Pseudomonadati</taxon>
        <taxon>Pseudomonadota</taxon>
        <taxon>Alphaproteobacteria</taxon>
        <taxon>Hyphomicrobiales</taxon>
        <taxon>Devosiaceae</taxon>
        <taxon>Arsenicitalea</taxon>
    </lineage>
</organism>
<evidence type="ECO:0000313" key="4">
    <source>
        <dbReference type="Proteomes" id="UP000281547"/>
    </source>
</evidence>
<dbReference type="EMBL" id="RZNJ01000006">
    <property type="protein sequence ID" value="RUT28864.1"/>
    <property type="molecule type" value="Genomic_DNA"/>
</dbReference>
<protein>
    <submittedName>
        <fullName evidence="3">Enoyl-CoA hydratase</fullName>
        <ecNumber evidence="3">4.2.1.17</ecNumber>
    </submittedName>
</protein>
<evidence type="ECO:0000313" key="3">
    <source>
        <dbReference type="EMBL" id="RUT28864.1"/>
    </source>
</evidence>